<feature type="compositionally biased region" description="Low complexity" evidence="2">
    <location>
        <begin position="600"/>
        <end position="610"/>
    </location>
</feature>
<gene>
    <name evidence="6" type="primary">LOC110981619</name>
</gene>
<feature type="compositionally biased region" description="Polar residues" evidence="2">
    <location>
        <begin position="644"/>
        <end position="682"/>
    </location>
</feature>
<dbReference type="CDD" id="cd19757">
    <property type="entry name" value="Bbox1"/>
    <property type="match status" value="1"/>
</dbReference>
<evidence type="ECO:0000313" key="6">
    <source>
        <dbReference type="RefSeq" id="XP_022095022.1"/>
    </source>
</evidence>
<dbReference type="AlphaFoldDB" id="A0A8B7YQS1"/>
<keyword evidence="1" id="KW-0863">Zinc-finger</keyword>
<evidence type="ECO:0000256" key="2">
    <source>
        <dbReference type="SAM" id="MobiDB-lite"/>
    </source>
</evidence>
<dbReference type="Gene3D" id="2.40.50.90">
    <property type="match status" value="2"/>
</dbReference>
<dbReference type="OrthoDB" id="10071213at2759"/>
<sequence length="1105" mass="122660">MSVVCGRCNEKEAVLECADCVGSKRRGELLPLCDACNVLIHVGFLSEHQVVSVEVKQQKKLFEDQLEKFKSCGKHLQLKLNEVYYARQDIEQRSQYNQQVVSQALQAVWQALKQKEKELTTPLKESSKKEAALLSECEKRISQATSEFKSLSTDAQKLLQGNSLEFAQQYEGLKKKLEEFEIGDVGSSFPSLGPPARLDVTGLLQNIKELGLRSLDTGEIPTSDAPSKDEGGEVEKDPSLLGAQEKKMPELQSPKEGDTLQVYVESRLDPRSHFWVSRNLSEDAANVYENLSFRIRQDIVQNPLSQVDIEEGILCCGQFQEDHRWYRGRVEQLRKDKGLARIRWLDYAHDNEVPLAAVQPLKEEFQTLPFQALECSLFEDLDEDLPHQARWEFSDHTANVLLDCAILKKVSSALDGKSHVYLVELKNPDKEVDIKGAVVQKAEEATSKKDTIMCRDIRYMKDYVPPGGKSAAAKKEPTPEKAKEKDIKEQAKKESQEDKSVDESKDAEKEDETEESKEGKVMDRVTDAAERSTEPAGGDSVAGQKGRDEGHGGSETRQADADSMGEARQEGDSGRNHKMGQESEKEMIVSQRGEGSDDQAGPAGAGEEPGTVTSTDLQTDKLTSVDSIRDSKREQAVSAEGSVNGLSRSSPGQQEDPRNSTSKTEVSNASLPLSGQTSSPTDQKPPRDEPDEQQHKPHPKKPGAADVGAYLLEPGDEDDEEGADHHLIELLASQGDRAMAHSPDNAFGDRSPWLGSSYPYCSAGYSMAPGIFGGVQHPPEALGLNPVVPSMDSHYVDNGSIDMVETPKPDQGSFTGDGFKIVVGSSFSVYVATPLSDNGRFWASRLRGPAQESQLRRLMHDISLPSEPLTLERLKEIKVVCVQTQSGQWCRGRVEGFVDEKVQVRYVDFGQAEVVEEHRIKTLPVADQLFPYQAMELSIATRQQTHFSEQAKNAFLRYTQGRLLTAKVVATEPKSVYVTLSCMGDNQLSYDISSAILSINSEAVPSGAEERPAGNSRWGSRDEQNGRPVSEEYRLLEASDARYDQQYEGRSHDRGSGDRCYVCNNFGHLSYDCPNRRTDNRERGDRRNKGSGASKKNWGRRNRKY</sequence>
<dbReference type="InterPro" id="IPR035437">
    <property type="entry name" value="SNase_OB-fold_sf"/>
</dbReference>
<feature type="compositionally biased region" description="Basic and acidic residues" evidence="2">
    <location>
        <begin position="226"/>
        <end position="240"/>
    </location>
</feature>
<feature type="compositionally biased region" description="Basic and acidic residues" evidence="2">
    <location>
        <begin position="1019"/>
        <end position="1028"/>
    </location>
</feature>
<dbReference type="Proteomes" id="UP000694845">
    <property type="component" value="Unplaced"/>
</dbReference>
<feature type="compositionally biased region" description="Basic and acidic residues" evidence="2">
    <location>
        <begin position="516"/>
        <end position="533"/>
    </location>
</feature>
<protein>
    <submittedName>
        <fullName evidence="6">Uncharacterized protein LOC110981619 isoform X1</fullName>
    </submittedName>
</protein>
<dbReference type="GeneID" id="110981619"/>
<keyword evidence="5" id="KW-1185">Reference proteome</keyword>
<feature type="compositionally biased region" description="Polar residues" evidence="2">
    <location>
        <begin position="611"/>
        <end position="626"/>
    </location>
</feature>
<dbReference type="SMART" id="SM00343">
    <property type="entry name" value="ZnF_C2HC"/>
    <property type="match status" value="1"/>
</dbReference>
<accession>A0A8B7YQS1</accession>
<name>A0A8B7YQS1_ACAPL</name>
<evidence type="ECO:0000256" key="1">
    <source>
        <dbReference type="PROSITE-ProRule" id="PRU00047"/>
    </source>
</evidence>
<keyword evidence="1" id="KW-0479">Metal-binding</keyword>
<dbReference type="InterPro" id="IPR050621">
    <property type="entry name" value="Tudor_domain_containing"/>
</dbReference>
<feature type="compositionally biased region" description="Basic and acidic residues" evidence="2">
    <location>
        <begin position="545"/>
        <end position="587"/>
    </location>
</feature>
<dbReference type="GO" id="GO:0008270">
    <property type="term" value="F:zinc ion binding"/>
    <property type="evidence" value="ECO:0007669"/>
    <property type="project" value="UniProtKB-KW"/>
</dbReference>
<dbReference type="GO" id="GO:0003676">
    <property type="term" value="F:nucleic acid binding"/>
    <property type="evidence" value="ECO:0007669"/>
    <property type="project" value="InterPro"/>
</dbReference>
<dbReference type="SMART" id="SM00333">
    <property type="entry name" value="TUDOR"/>
    <property type="match status" value="2"/>
</dbReference>
<dbReference type="PANTHER" id="PTHR22948:SF29">
    <property type="entry name" value="FI02030P-RELATED"/>
    <property type="match status" value="1"/>
</dbReference>
<evidence type="ECO:0000259" key="4">
    <source>
        <dbReference type="PROSITE" id="PS50304"/>
    </source>
</evidence>
<dbReference type="SUPFAM" id="SSF63748">
    <property type="entry name" value="Tudor/PWWP/MBT"/>
    <property type="match status" value="2"/>
</dbReference>
<feature type="region of interest" description="Disordered" evidence="2">
    <location>
        <begin position="1074"/>
        <end position="1105"/>
    </location>
</feature>
<dbReference type="SUPFAM" id="SSF57756">
    <property type="entry name" value="Retrovirus zinc finger-like domains"/>
    <property type="match status" value="1"/>
</dbReference>
<dbReference type="Gene3D" id="2.30.30.140">
    <property type="match status" value="2"/>
</dbReference>
<feature type="region of interest" description="Disordered" evidence="2">
    <location>
        <begin position="215"/>
        <end position="240"/>
    </location>
</feature>
<dbReference type="PROSITE" id="PS50158">
    <property type="entry name" value="ZF_CCHC"/>
    <property type="match status" value="1"/>
</dbReference>
<evidence type="ECO:0000313" key="5">
    <source>
        <dbReference type="Proteomes" id="UP000694845"/>
    </source>
</evidence>
<dbReference type="Gene3D" id="4.10.60.10">
    <property type="entry name" value="Zinc finger, CCHC-type"/>
    <property type="match status" value="1"/>
</dbReference>
<dbReference type="OMA" id="PDKEVNI"/>
<dbReference type="PROSITE" id="PS50304">
    <property type="entry name" value="TUDOR"/>
    <property type="match status" value="2"/>
</dbReference>
<feature type="compositionally biased region" description="Basic and acidic residues" evidence="2">
    <location>
        <begin position="684"/>
        <end position="695"/>
    </location>
</feature>
<feature type="domain" description="CCHC-type" evidence="3">
    <location>
        <begin position="1059"/>
        <end position="1075"/>
    </location>
</feature>
<feature type="compositionally biased region" description="Basic and acidic residues" evidence="2">
    <location>
        <begin position="1074"/>
        <end position="1088"/>
    </location>
</feature>
<keyword evidence="1" id="KW-0862">Zinc</keyword>
<dbReference type="InterPro" id="IPR036875">
    <property type="entry name" value="Znf_CCHC_sf"/>
</dbReference>
<feature type="region of interest" description="Disordered" evidence="2">
    <location>
        <begin position="463"/>
        <end position="707"/>
    </location>
</feature>
<evidence type="ECO:0000259" key="3">
    <source>
        <dbReference type="PROSITE" id="PS50158"/>
    </source>
</evidence>
<dbReference type="PANTHER" id="PTHR22948">
    <property type="entry name" value="TUDOR DOMAIN CONTAINING PROTEIN"/>
    <property type="match status" value="1"/>
</dbReference>
<dbReference type="KEGG" id="aplc:110981619"/>
<feature type="domain" description="Tudor" evidence="4">
    <location>
        <begin position="874"/>
        <end position="930"/>
    </location>
</feature>
<organism evidence="5 6">
    <name type="scientific">Acanthaster planci</name>
    <name type="common">Crown-of-thorns starfish</name>
    <dbReference type="NCBI Taxonomy" id="133434"/>
    <lineage>
        <taxon>Eukaryota</taxon>
        <taxon>Metazoa</taxon>
        <taxon>Echinodermata</taxon>
        <taxon>Eleutherozoa</taxon>
        <taxon>Asterozoa</taxon>
        <taxon>Asteroidea</taxon>
        <taxon>Valvatacea</taxon>
        <taxon>Valvatida</taxon>
        <taxon>Acanthasteridae</taxon>
        <taxon>Acanthaster</taxon>
    </lineage>
</organism>
<feature type="domain" description="Tudor" evidence="4">
    <location>
        <begin position="308"/>
        <end position="368"/>
    </location>
</feature>
<dbReference type="Pfam" id="PF00567">
    <property type="entry name" value="TUDOR"/>
    <property type="match status" value="2"/>
</dbReference>
<feature type="region of interest" description="Disordered" evidence="2">
    <location>
        <begin position="1004"/>
        <end position="1028"/>
    </location>
</feature>
<proteinExistence type="predicted"/>
<feature type="compositionally biased region" description="Basic and acidic residues" evidence="2">
    <location>
        <begin position="473"/>
        <end position="508"/>
    </location>
</feature>
<dbReference type="InterPro" id="IPR002999">
    <property type="entry name" value="Tudor"/>
</dbReference>
<reference evidence="6" key="1">
    <citation type="submission" date="2025-08" db="UniProtKB">
        <authorList>
            <consortium name="RefSeq"/>
        </authorList>
    </citation>
    <scope>IDENTIFICATION</scope>
</reference>
<dbReference type="InterPro" id="IPR001878">
    <property type="entry name" value="Znf_CCHC"/>
</dbReference>
<dbReference type="RefSeq" id="XP_022095022.1">
    <property type="nucleotide sequence ID" value="XM_022239330.1"/>
</dbReference>